<proteinExistence type="predicted"/>
<evidence type="ECO:0000313" key="1">
    <source>
        <dbReference type="Proteomes" id="UP000887565"/>
    </source>
</evidence>
<dbReference type="WBParaSite" id="nRc.2.0.1.t04418-RA">
    <property type="protein sequence ID" value="nRc.2.0.1.t04418-RA"/>
    <property type="gene ID" value="nRc.2.0.1.g04418"/>
</dbReference>
<dbReference type="AlphaFoldDB" id="A0A915HR65"/>
<name>A0A915HR65_ROMCU</name>
<evidence type="ECO:0000313" key="2">
    <source>
        <dbReference type="WBParaSite" id="nRc.2.0.1.t04418-RA"/>
    </source>
</evidence>
<keyword evidence="1" id="KW-1185">Reference proteome</keyword>
<accession>A0A915HR65</accession>
<protein>
    <submittedName>
        <fullName evidence="2">Uncharacterized protein</fullName>
    </submittedName>
</protein>
<reference evidence="2" key="1">
    <citation type="submission" date="2022-11" db="UniProtKB">
        <authorList>
            <consortium name="WormBaseParasite"/>
        </authorList>
    </citation>
    <scope>IDENTIFICATION</scope>
</reference>
<organism evidence="1 2">
    <name type="scientific">Romanomermis culicivorax</name>
    <name type="common">Nematode worm</name>
    <dbReference type="NCBI Taxonomy" id="13658"/>
    <lineage>
        <taxon>Eukaryota</taxon>
        <taxon>Metazoa</taxon>
        <taxon>Ecdysozoa</taxon>
        <taxon>Nematoda</taxon>
        <taxon>Enoplea</taxon>
        <taxon>Dorylaimia</taxon>
        <taxon>Mermithida</taxon>
        <taxon>Mermithoidea</taxon>
        <taxon>Mermithidae</taxon>
        <taxon>Romanomermis</taxon>
    </lineage>
</organism>
<dbReference type="Proteomes" id="UP000887565">
    <property type="component" value="Unplaced"/>
</dbReference>
<sequence>MSRKDDEIGRQNIKIDKMANSIIGVQGPLERFVLDKKEKDIWVTRTTDRPLQTQDISRNLPIMFATCISNVQRLQQIEAEESEQKFTLHLVVASLKLNQVQVTNVVAQASFEFTRSLAANSKK</sequence>